<dbReference type="Pfam" id="PF14124">
    <property type="entry name" value="DUF4291"/>
    <property type="match status" value="1"/>
</dbReference>
<gene>
    <name evidence="1" type="ORF">ALAG00032_LOCUS1048</name>
</gene>
<dbReference type="PANTHER" id="PTHR38567">
    <property type="entry name" value="DUF4291 DOMAIN-CONTAINING PROTEIN"/>
    <property type="match status" value="1"/>
</dbReference>
<protein>
    <recommendedName>
        <fullName evidence="2">DUF4291 domain-containing protein</fullName>
    </recommendedName>
</protein>
<dbReference type="PANTHER" id="PTHR38567:SF1">
    <property type="entry name" value="DUF4291 DOMAIN-CONTAINING PROTEIN"/>
    <property type="match status" value="1"/>
</dbReference>
<accession>A0A7S3NGX6</accession>
<organism evidence="1">
    <name type="scientific">Aureoumbra lagunensis</name>
    <dbReference type="NCBI Taxonomy" id="44058"/>
    <lineage>
        <taxon>Eukaryota</taxon>
        <taxon>Sar</taxon>
        <taxon>Stramenopiles</taxon>
        <taxon>Ochrophyta</taxon>
        <taxon>Pelagophyceae</taxon>
        <taxon>Pelagomonadales</taxon>
        <taxon>Aureoumbra</taxon>
    </lineage>
</organism>
<evidence type="ECO:0000313" key="1">
    <source>
        <dbReference type="EMBL" id="CAE0360318.1"/>
    </source>
</evidence>
<sequence length="270" mass="31376">MYTQNMTAKEEDTVDRVDNEEEDWELLMSPNAEDIDRKIEVMPLIDRYEDANKNWPGRGKVILCQRRQINGEEAILVYQAYRREIAKHACEHQSFEFAPGYKTTRMTWIKPNFLWMMYRSGWASKHNQEMILGIWLKLSFFHELLIASKCTQRRGEADAGVGERNRPCRLQWDPDHFPDGSNHPYRRALQLGIKGEYAARYASADPYISPILNIVDMTPLAREGYAILNLIKKDRKKAHLLNDLRVSSEAVYSDLPNDIAKQIGLDDITV</sequence>
<evidence type="ECO:0008006" key="2">
    <source>
        <dbReference type="Google" id="ProtNLM"/>
    </source>
</evidence>
<reference evidence="1" key="1">
    <citation type="submission" date="2021-01" db="EMBL/GenBank/DDBJ databases">
        <authorList>
            <person name="Corre E."/>
            <person name="Pelletier E."/>
            <person name="Niang G."/>
            <person name="Scheremetjew M."/>
            <person name="Finn R."/>
            <person name="Kale V."/>
            <person name="Holt S."/>
            <person name="Cochrane G."/>
            <person name="Meng A."/>
            <person name="Brown T."/>
            <person name="Cohen L."/>
        </authorList>
    </citation>
    <scope>NUCLEOTIDE SEQUENCE</scope>
    <source>
        <strain evidence="1">CCMP1510</strain>
    </source>
</reference>
<dbReference type="EMBL" id="HBIJ01001437">
    <property type="protein sequence ID" value="CAE0360318.1"/>
    <property type="molecule type" value="Transcribed_RNA"/>
</dbReference>
<proteinExistence type="predicted"/>
<dbReference type="AlphaFoldDB" id="A0A7S3NGX6"/>
<dbReference type="InterPro" id="IPR025633">
    <property type="entry name" value="DUF4291"/>
</dbReference>
<name>A0A7S3NGX6_9STRA</name>